<evidence type="ECO:0000313" key="2">
    <source>
        <dbReference type="Proteomes" id="UP000291084"/>
    </source>
</evidence>
<accession>A0A0S3T6M4</accession>
<protein>
    <submittedName>
        <fullName evidence="1">Uncharacterized protein</fullName>
    </submittedName>
</protein>
<evidence type="ECO:0000313" key="1">
    <source>
        <dbReference type="EMBL" id="BAU00891.1"/>
    </source>
</evidence>
<dbReference type="Proteomes" id="UP000291084">
    <property type="component" value="Chromosome 11"/>
</dbReference>
<dbReference type="EMBL" id="AP015044">
    <property type="protein sequence ID" value="BAU00891.1"/>
    <property type="molecule type" value="Genomic_DNA"/>
</dbReference>
<dbReference type="AlphaFoldDB" id="A0A0S3T6M4"/>
<gene>
    <name evidence="1" type="primary">Vigan.11G002600</name>
    <name evidence="1" type="ORF">VIGAN_11002600</name>
</gene>
<sequence>SLNAENHPFQVWNAKRPNVNPLFTPFHVLSPLLACIHLELLVRECLFSENVAGIVVSILKSSCPHLHYFFQLGFTWVSEFFFTRIKACV</sequence>
<proteinExistence type="predicted"/>
<keyword evidence="2" id="KW-1185">Reference proteome</keyword>
<feature type="non-terminal residue" evidence="1">
    <location>
        <position position="1"/>
    </location>
</feature>
<organism evidence="1 2">
    <name type="scientific">Vigna angularis var. angularis</name>
    <dbReference type="NCBI Taxonomy" id="157739"/>
    <lineage>
        <taxon>Eukaryota</taxon>
        <taxon>Viridiplantae</taxon>
        <taxon>Streptophyta</taxon>
        <taxon>Embryophyta</taxon>
        <taxon>Tracheophyta</taxon>
        <taxon>Spermatophyta</taxon>
        <taxon>Magnoliopsida</taxon>
        <taxon>eudicotyledons</taxon>
        <taxon>Gunneridae</taxon>
        <taxon>Pentapetalae</taxon>
        <taxon>rosids</taxon>
        <taxon>fabids</taxon>
        <taxon>Fabales</taxon>
        <taxon>Fabaceae</taxon>
        <taxon>Papilionoideae</taxon>
        <taxon>50 kb inversion clade</taxon>
        <taxon>NPAAA clade</taxon>
        <taxon>indigoferoid/millettioid clade</taxon>
        <taxon>Phaseoleae</taxon>
        <taxon>Vigna</taxon>
    </lineage>
</organism>
<name>A0A0S3T6M4_PHAAN</name>
<reference evidence="1 2" key="1">
    <citation type="journal article" date="2015" name="Sci. Rep.">
        <title>The power of single molecule real-time sequencing technology in the de novo assembly of a eukaryotic genome.</title>
        <authorList>
            <person name="Sakai H."/>
            <person name="Naito K."/>
            <person name="Ogiso-Tanaka E."/>
            <person name="Takahashi Y."/>
            <person name="Iseki K."/>
            <person name="Muto C."/>
            <person name="Satou K."/>
            <person name="Teruya K."/>
            <person name="Shiroma A."/>
            <person name="Shimoji M."/>
            <person name="Hirano T."/>
            <person name="Itoh T."/>
            <person name="Kaga A."/>
            <person name="Tomooka N."/>
        </authorList>
    </citation>
    <scope>NUCLEOTIDE SEQUENCE [LARGE SCALE GENOMIC DNA]</scope>
    <source>
        <strain evidence="2">cv. Shumari</strain>
    </source>
</reference>